<evidence type="ECO:0000256" key="4">
    <source>
        <dbReference type="ARBA" id="ARBA00023136"/>
    </source>
</evidence>
<protein>
    <submittedName>
        <fullName evidence="7">RDD family protein</fullName>
    </submittedName>
</protein>
<proteinExistence type="predicted"/>
<evidence type="ECO:0000256" key="1">
    <source>
        <dbReference type="ARBA" id="ARBA00004141"/>
    </source>
</evidence>
<evidence type="ECO:0000259" key="6">
    <source>
        <dbReference type="Pfam" id="PF06271"/>
    </source>
</evidence>
<feature type="transmembrane region" description="Helical" evidence="5">
    <location>
        <begin position="141"/>
        <end position="163"/>
    </location>
</feature>
<feature type="transmembrane region" description="Helical" evidence="5">
    <location>
        <begin position="184"/>
        <end position="204"/>
    </location>
</feature>
<dbReference type="AlphaFoldDB" id="A0A4R6VJF4"/>
<evidence type="ECO:0000256" key="5">
    <source>
        <dbReference type="SAM" id="Phobius"/>
    </source>
</evidence>
<evidence type="ECO:0000256" key="3">
    <source>
        <dbReference type="ARBA" id="ARBA00022989"/>
    </source>
</evidence>
<dbReference type="EMBL" id="SNYR01000003">
    <property type="protein sequence ID" value="TDQ61718.1"/>
    <property type="molecule type" value="Genomic_DNA"/>
</dbReference>
<evidence type="ECO:0000313" key="8">
    <source>
        <dbReference type="Proteomes" id="UP000295391"/>
    </source>
</evidence>
<feature type="transmembrane region" description="Helical" evidence="5">
    <location>
        <begin position="21"/>
        <end position="43"/>
    </location>
</feature>
<keyword evidence="3 5" id="KW-1133">Transmembrane helix</keyword>
<dbReference type="RefSeq" id="WP_166639050.1">
    <property type="nucleotide sequence ID" value="NZ_SNYR01000003.1"/>
</dbReference>
<comment type="caution">
    <text evidence="7">The sequence shown here is derived from an EMBL/GenBank/DDBJ whole genome shotgun (WGS) entry which is preliminary data.</text>
</comment>
<sequence length="278" mass="31797">MYTQNELVAQPRYFWRRFFALIIDALLFQIAIFILVLVVNPIVPFELRATFPIGHTQCANVIENQTLSEIADLTDPDRSAHRKYVICEHSFFGLNPARNILVRTETRAPGSNFSQYKQLNVPLTSNGKLDHAHSALDYVNLFLPLIMALFIFKYAATPGKLLLGLRVISDQRNVPFLRCMLREYLKVLPLLPLMLATAGLSLYFSNLELKQALITTVSLLSSPIYVIVLPALSIGLVIVWYVWPLLKWRNQMPYDRITNFYVIKKISASKQPITELVE</sequence>
<accession>A0A4R6VJF4</accession>
<feature type="domain" description="RDD" evidence="6">
    <location>
        <begin position="145"/>
        <end position="259"/>
    </location>
</feature>
<dbReference type="Pfam" id="PF06271">
    <property type="entry name" value="RDD"/>
    <property type="match status" value="1"/>
</dbReference>
<evidence type="ECO:0000256" key="2">
    <source>
        <dbReference type="ARBA" id="ARBA00022692"/>
    </source>
</evidence>
<comment type="subcellular location">
    <subcellularLocation>
        <location evidence="1">Membrane</location>
        <topology evidence="1">Multi-pass membrane protein</topology>
    </subcellularLocation>
</comment>
<organism evidence="7 8">
    <name type="scientific">Maritalea mobilis</name>
    <dbReference type="NCBI Taxonomy" id="483324"/>
    <lineage>
        <taxon>Bacteria</taxon>
        <taxon>Pseudomonadati</taxon>
        <taxon>Pseudomonadota</taxon>
        <taxon>Alphaproteobacteria</taxon>
        <taxon>Hyphomicrobiales</taxon>
        <taxon>Devosiaceae</taxon>
        <taxon>Maritalea</taxon>
    </lineage>
</organism>
<name>A0A4R6VJF4_9HYPH</name>
<evidence type="ECO:0000313" key="7">
    <source>
        <dbReference type="EMBL" id="TDQ61718.1"/>
    </source>
</evidence>
<gene>
    <name evidence="7" type="ORF">ATL17_2819</name>
</gene>
<reference evidence="7 8" key="1">
    <citation type="submission" date="2019-03" db="EMBL/GenBank/DDBJ databases">
        <title>Genomic Encyclopedia of Type Strains, Phase III (KMG-III): the genomes of soil and plant-associated and newly described type strains.</title>
        <authorList>
            <person name="Whitman W."/>
        </authorList>
    </citation>
    <scope>NUCLEOTIDE SEQUENCE [LARGE SCALE GENOMIC DNA]</scope>
    <source>
        <strain evidence="7 8">CGMCC 1.7002</strain>
    </source>
</reference>
<dbReference type="GO" id="GO:0016020">
    <property type="term" value="C:membrane"/>
    <property type="evidence" value="ECO:0007669"/>
    <property type="project" value="UniProtKB-SubCell"/>
</dbReference>
<keyword evidence="4 5" id="KW-0472">Membrane</keyword>
<feature type="transmembrane region" description="Helical" evidence="5">
    <location>
        <begin position="224"/>
        <end position="246"/>
    </location>
</feature>
<keyword evidence="8" id="KW-1185">Reference proteome</keyword>
<keyword evidence="2 5" id="KW-0812">Transmembrane</keyword>
<dbReference type="Proteomes" id="UP000295391">
    <property type="component" value="Unassembled WGS sequence"/>
</dbReference>
<dbReference type="InterPro" id="IPR010432">
    <property type="entry name" value="RDD"/>
</dbReference>